<dbReference type="InterPro" id="IPR050194">
    <property type="entry name" value="Glycosyltransferase_grp1"/>
</dbReference>
<proteinExistence type="predicted"/>
<dbReference type="InterPro" id="IPR001296">
    <property type="entry name" value="Glyco_trans_1"/>
</dbReference>
<dbReference type="Pfam" id="PF00534">
    <property type="entry name" value="Glycos_transf_1"/>
    <property type="match status" value="1"/>
</dbReference>
<protein>
    <submittedName>
        <fullName evidence="2">Glycosyltransferase involved in cell wall biosynthesis</fullName>
    </submittedName>
</protein>
<evidence type="ECO:0000259" key="1">
    <source>
        <dbReference type="Pfam" id="PF00534"/>
    </source>
</evidence>
<evidence type="ECO:0000313" key="3">
    <source>
        <dbReference type="Proteomes" id="UP001265550"/>
    </source>
</evidence>
<gene>
    <name evidence="2" type="ORF">J2X09_005006</name>
</gene>
<reference evidence="2 3" key="1">
    <citation type="submission" date="2023-07" db="EMBL/GenBank/DDBJ databases">
        <title>Sorghum-associated microbial communities from plants grown in Nebraska, USA.</title>
        <authorList>
            <person name="Schachtman D."/>
        </authorList>
    </citation>
    <scope>NUCLEOTIDE SEQUENCE [LARGE SCALE GENOMIC DNA]</scope>
    <source>
        <strain evidence="2 3">BE240</strain>
    </source>
</reference>
<dbReference type="Gene3D" id="3.40.50.2000">
    <property type="entry name" value="Glycogen Phosphorylase B"/>
    <property type="match status" value="2"/>
</dbReference>
<dbReference type="PANTHER" id="PTHR45947:SF3">
    <property type="entry name" value="SULFOQUINOVOSYL TRANSFERASE SQD2"/>
    <property type="match status" value="1"/>
</dbReference>
<evidence type="ECO:0000313" key="2">
    <source>
        <dbReference type="EMBL" id="MDR7097232.1"/>
    </source>
</evidence>
<keyword evidence="3" id="KW-1185">Reference proteome</keyword>
<name>A0ABU1VIB4_9BURK</name>
<organism evidence="2 3">
    <name type="scientific">Hydrogenophaga laconesensis</name>
    <dbReference type="NCBI Taxonomy" id="1805971"/>
    <lineage>
        <taxon>Bacteria</taxon>
        <taxon>Pseudomonadati</taxon>
        <taxon>Pseudomonadota</taxon>
        <taxon>Betaproteobacteria</taxon>
        <taxon>Burkholderiales</taxon>
        <taxon>Comamonadaceae</taxon>
        <taxon>Hydrogenophaga</taxon>
    </lineage>
</organism>
<dbReference type="EMBL" id="JAVDWE010000021">
    <property type="protein sequence ID" value="MDR7097232.1"/>
    <property type="molecule type" value="Genomic_DNA"/>
</dbReference>
<feature type="domain" description="Glycosyl transferase family 1" evidence="1">
    <location>
        <begin position="227"/>
        <end position="391"/>
    </location>
</feature>
<accession>A0ABU1VIB4</accession>
<sequence>MRVLVVAEHASRRYGGEAALPMQYYEHLRRRGISAWLLTHARVRPEFEGSDIADHVIYVEELHIHSLLWKVGRRLPSRIDYLTTNYLSRLLTQAIQRRQTRRLVKELAINVIHQPMPVSPKEPSLLYDLGAPVVIGPLNGGMHFPPAFKSHDSIFTRALLRGMRWLSNGLNALVPGKLEAALILVANERTRRALPLGHSPRVKTMVENGVDLRLWRPRAPDAAPPPEHTRYVFMGRLVDVKRVDLLLKAFAQACQQQPMSLLVIGDGPLLPELKRQADMLGILAPDGEKVSGVHFAGWMSQVEAADRLQTQDCLVLPSIRECGGAVVLEAMASSLPVIAVRWGGPADYLDDSCGVLIAPDGPAYLTQEMTHALVKLARDPARRRALGARGRAKVEQEFDWEKKIDAILPIYAQAEADGMMAEEEPHPQHL</sequence>
<dbReference type="CDD" id="cd03801">
    <property type="entry name" value="GT4_PimA-like"/>
    <property type="match status" value="1"/>
</dbReference>
<dbReference type="Proteomes" id="UP001265550">
    <property type="component" value="Unassembled WGS sequence"/>
</dbReference>
<comment type="caution">
    <text evidence="2">The sequence shown here is derived from an EMBL/GenBank/DDBJ whole genome shotgun (WGS) entry which is preliminary data.</text>
</comment>
<dbReference type="SUPFAM" id="SSF53756">
    <property type="entry name" value="UDP-Glycosyltransferase/glycogen phosphorylase"/>
    <property type="match status" value="1"/>
</dbReference>
<dbReference type="PANTHER" id="PTHR45947">
    <property type="entry name" value="SULFOQUINOVOSYL TRANSFERASE SQD2"/>
    <property type="match status" value="1"/>
</dbReference>